<dbReference type="PANTHER" id="PTHR10742:SF382">
    <property type="entry name" value="AMINE OXIDASE DOMAIN-CONTAINING PROTEIN"/>
    <property type="match status" value="1"/>
</dbReference>
<proteinExistence type="predicted"/>
<dbReference type="PANTHER" id="PTHR10742">
    <property type="entry name" value="FLAVIN MONOAMINE OXIDASE"/>
    <property type="match status" value="1"/>
</dbReference>
<accession>A0A2G5HPV8</accession>
<protein>
    <submittedName>
        <fullName evidence="4">L-amino-acid oxidase</fullName>
    </submittedName>
</protein>
<dbReference type="Gene3D" id="3.50.50.60">
    <property type="entry name" value="FAD/NAD(P)-binding domain"/>
    <property type="match status" value="1"/>
</dbReference>
<dbReference type="AlphaFoldDB" id="A0A2G5HPV8"/>
<gene>
    <name evidence="4" type="ORF">CB0940_08680</name>
</gene>
<comment type="caution">
    <text evidence="4">The sequence shown here is derived from an EMBL/GenBank/DDBJ whole genome shotgun (WGS) entry which is preliminary data.</text>
</comment>
<dbReference type="Gene3D" id="1.20.1440.240">
    <property type="match status" value="1"/>
</dbReference>
<feature type="region of interest" description="Disordered" evidence="1">
    <location>
        <begin position="287"/>
        <end position="306"/>
    </location>
</feature>
<evidence type="ECO:0000256" key="2">
    <source>
        <dbReference type="SAM" id="SignalP"/>
    </source>
</evidence>
<dbReference type="InterPro" id="IPR036188">
    <property type="entry name" value="FAD/NAD-bd_sf"/>
</dbReference>
<feature type="signal peptide" evidence="2">
    <location>
        <begin position="1"/>
        <end position="18"/>
    </location>
</feature>
<evidence type="ECO:0000313" key="4">
    <source>
        <dbReference type="EMBL" id="PIA94574.1"/>
    </source>
</evidence>
<dbReference type="Pfam" id="PF01593">
    <property type="entry name" value="Amino_oxidase"/>
    <property type="match status" value="1"/>
</dbReference>
<feature type="domain" description="Amine oxidase" evidence="3">
    <location>
        <begin position="183"/>
        <end position="659"/>
    </location>
</feature>
<dbReference type="GO" id="GO:0001716">
    <property type="term" value="F:L-amino-acid oxidase activity"/>
    <property type="evidence" value="ECO:0007669"/>
    <property type="project" value="TreeGrafter"/>
</dbReference>
<dbReference type="OrthoDB" id="7777654at2759"/>
<dbReference type="InterPro" id="IPR002937">
    <property type="entry name" value="Amino_oxidase"/>
</dbReference>
<dbReference type="Gene3D" id="3.90.660.10">
    <property type="match status" value="1"/>
</dbReference>
<evidence type="ECO:0000256" key="1">
    <source>
        <dbReference type="SAM" id="MobiDB-lite"/>
    </source>
</evidence>
<dbReference type="Proteomes" id="UP000230605">
    <property type="component" value="Chromosome 6"/>
</dbReference>
<feature type="chain" id="PRO_5013687016" evidence="2">
    <location>
        <begin position="19"/>
        <end position="687"/>
    </location>
</feature>
<dbReference type="GO" id="GO:0009063">
    <property type="term" value="P:amino acid catabolic process"/>
    <property type="evidence" value="ECO:0007669"/>
    <property type="project" value="TreeGrafter"/>
</dbReference>
<dbReference type="InterPro" id="IPR050281">
    <property type="entry name" value="Flavin_monoamine_oxidase"/>
</dbReference>
<sequence>MAVKSLVPVFCLAASVAANAISRSTTISFDHNIVAEAGGVHNVQITYNSPLDGELSLHYGSCESQTTDDCHHELGRTSVGTHALARRHEAHADQRPTRFVWLPPSDITSGGCLHAFSGATLVGRSSPVTVQSRKQKRWLAAADIMDAEGPWFDGVAYLQEKEPDERFVAAAKSKTIGILGGGMSGLMTSHLLESVGFHNWKIIEASQRIGGRVHTSYLNGTKPSDYQYQEMGPMRFPVSITYDDPAETIQINDHRMVFQLADELNKQNGNKSEYAVNFIPWIQSAANDPSSTSRRRPDGTVPGTAEVATNPAYSTNANSSYSNATAVTEAGAAYDEWMGLDREAFRAIATNVYQAHKWSVENGYFHFSEAGYLNYALGLDANITDQVDDIADTDAAWAYDSVYFSATEWRTIDQGLSRLPHAFTPAVEGRIQYNTTVQGLSWNSETKKMSVQYRNKDLFSPTPESQEFDYIVVAVPFSKVRLWRLPSYTNLLTRAIARLNYDPSCKVALHYKTRFWEHLENPIIGGCGSTNIPQISSICYPSYKINSTGPGVILGSYISGTGARSVGSMTEEQHVAHVQRAMVEVHGKIAAEQWTGNYDRICWEHEEFQAGAWCGPIVGQQDLYLPAYFHTEKHTVFVGEHTSYTHAWIFSALDSAVRGTTQLLLDMGLVDEAKEIVNFWMARWIDL</sequence>
<organism evidence="4 5">
    <name type="scientific">Cercospora beticola</name>
    <name type="common">Sugarbeet leaf spot fungus</name>
    <dbReference type="NCBI Taxonomy" id="122368"/>
    <lineage>
        <taxon>Eukaryota</taxon>
        <taxon>Fungi</taxon>
        <taxon>Dikarya</taxon>
        <taxon>Ascomycota</taxon>
        <taxon>Pezizomycotina</taxon>
        <taxon>Dothideomycetes</taxon>
        <taxon>Dothideomycetidae</taxon>
        <taxon>Mycosphaerellales</taxon>
        <taxon>Mycosphaerellaceae</taxon>
        <taxon>Cercospora</taxon>
    </lineage>
</organism>
<evidence type="ECO:0000259" key="3">
    <source>
        <dbReference type="Pfam" id="PF01593"/>
    </source>
</evidence>
<dbReference type="EMBL" id="LKMD01000104">
    <property type="protein sequence ID" value="PIA94574.1"/>
    <property type="molecule type" value="Genomic_DNA"/>
</dbReference>
<name>A0A2G5HPV8_CERBT</name>
<reference evidence="4 5" key="1">
    <citation type="submission" date="2015-10" db="EMBL/GenBank/DDBJ databases">
        <title>The cercosporin biosynthetic gene cluster was horizontally transferred to several fungal lineages and shown to be expanded in Cercospora beticola based on microsynteny with recipient genomes.</title>
        <authorList>
            <person name="De Jonge R."/>
            <person name="Ebert M.K."/>
            <person name="Suttle J.C."/>
            <person name="Jurick Ii W.M."/>
            <person name="Secor G.A."/>
            <person name="Thomma B.P."/>
            <person name="Van De Peer Y."/>
            <person name="Bolton M.D."/>
        </authorList>
    </citation>
    <scope>NUCLEOTIDE SEQUENCE [LARGE SCALE GENOMIC DNA]</scope>
    <source>
        <strain evidence="4 5">09-40</strain>
    </source>
</reference>
<dbReference type="SUPFAM" id="SSF51905">
    <property type="entry name" value="FAD/NAD(P)-binding domain"/>
    <property type="match status" value="1"/>
</dbReference>
<keyword evidence="2" id="KW-0732">Signal</keyword>
<dbReference type="SUPFAM" id="SSF54373">
    <property type="entry name" value="FAD-linked reductases, C-terminal domain"/>
    <property type="match status" value="1"/>
</dbReference>
<evidence type="ECO:0000313" key="5">
    <source>
        <dbReference type="Proteomes" id="UP000230605"/>
    </source>
</evidence>